<keyword evidence="2" id="KW-0805">Transcription regulation</keyword>
<keyword evidence="6" id="KW-1185">Reference proteome</keyword>
<dbReference type="RefSeq" id="XP_040952026.1">
    <property type="nucleotide sequence ID" value="XM_041096092.1"/>
</dbReference>
<evidence type="ECO:0000256" key="2">
    <source>
        <dbReference type="ARBA" id="ARBA00023015"/>
    </source>
</evidence>
<evidence type="ECO:0000313" key="7">
    <source>
        <dbReference type="RefSeq" id="XP_040952025.1"/>
    </source>
</evidence>
<keyword evidence="3" id="KW-0804">Transcription</keyword>
<dbReference type="PANTHER" id="PTHR31003:SF3">
    <property type="entry name" value="HOMEODOMAIN-LIKE SUPERFAMILY PROTEIN-RELATED"/>
    <property type="match status" value="1"/>
</dbReference>
<dbReference type="SUPFAM" id="SSF46689">
    <property type="entry name" value="Homeodomain-like"/>
    <property type="match status" value="1"/>
</dbReference>
<feature type="region of interest" description="Disordered" evidence="5">
    <location>
        <begin position="206"/>
        <end position="240"/>
    </location>
</feature>
<evidence type="ECO:0000256" key="5">
    <source>
        <dbReference type="SAM" id="MobiDB-lite"/>
    </source>
</evidence>
<feature type="region of interest" description="Disordered" evidence="5">
    <location>
        <begin position="1"/>
        <end position="28"/>
    </location>
</feature>
<dbReference type="NCBIfam" id="TIGR01557">
    <property type="entry name" value="myb_SHAQKYF"/>
    <property type="match status" value="1"/>
</dbReference>
<name>A0ABM3ABN2_GOSHI</name>
<reference evidence="7 8" key="2">
    <citation type="submission" date="2025-05" db="UniProtKB">
        <authorList>
            <consortium name="RefSeq"/>
        </authorList>
    </citation>
    <scope>IDENTIFICATION</scope>
</reference>
<proteinExistence type="predicted"/>
<dbReference type="InterPro" id="IPR006447">
    <property type="entry name" value="Myb_dom_plants"/>
</dbReference>
<sequence>MAGTGAAVYGGGETKSLPFSPNRLQPPRALRRRQKGLMLMEQVGGGQKAGGDGTCRRWRQKGPRRQRDKGPRSVLISSAFITNPQHCLHRRPISATSDECCSVQLSDGDGSFNDTGIESFIKEVKLHECGLSYAVVSIMGPQSSVATPKQIRELMQVDGLTNDEVKSHLQKYQLHTRRLPATTTTTTPANQSGLVLGGGCYRPFCPRPNSTQNKNPINPNPFLPAQNKQKIEKERKPNRS</sequence>
<evidence type="ECO:0000256" key="1">
    <source>
        <dbReference type="ARBA" id="ARBA00004123"/>
    </source>
</evidence>
<organism evidence="6 8">
    <name type="scientific">Gossypium hirsutum</name>
    <name type="common">Upland cotton</name>
    <name type="synonym">Gossypium mexicanum</name>
    <dbReference type="NCBI Taxonomy" id="3635"/>
    <lineage>
        <taxon>Eukaryota</taxon>
        <taxon>Viridiplantae</taxon>
        <taxon>Streptophyta</taxon>
        <taxon>Embryophyta</taxon>
        <taxon>Tracheophyta</taxon>
        <taxon>Spermatophyta</taxon>
        <taxon>Magnoliopsida</taxon>
        <taxon>eudicotyledons</taxon>
        <taxon>Gunneridae</taxon>
        <taxon>Pentapetalae</taxon>
        <taxon>rosids</taxon>
        <taxon>malvids</taxon>
        <taxon>Malvales</taxon>
        <taxon>Malvaceae</taxon>
        <taxon>Malvoideae</taxon>
        <taxon>Gossypium</taxon>
    </lineage>
</organism>
<protein>
    <submittedName>
        <fullName evidence="7">Uncharacterized protein isoform X1</fullName>
    </submittedName>
    <submittedName>
        <fullName evidence="8">Uncharacterized protein isoform X2</fullName>
    </submittedName>
</protein>
<evidence type="ECO:0000313" key="6">
    <source>
        <dbReference type="Proteomes" id="UP000818029"/>
    </source>
</evidence>
<dbReference type="Proteomes" id="UP000818029">
    <property type="component" value="Chromosome D06"/>
</dbReference>
<evidence type="ECO:0000256" key="4">
    <source>
        <dbReference type="ARBA" id="ARBA00023242"/>
    </source>
</evidence>
<feature type="compositionally biased region" description="Basic and acidic residues" evidence="5">
    <location>
        <begin position="229"/>
        <end position="240"/>
    </location>
</feature>
<dbReference type="Gene3D" id="1.10.10.60">
    <property type="entry name" value="Homeodomain-like"/>
    <property type="match status" value="1"/>
</dbReference>
<keyword evidence="4" id="KW-0539">Nucleus</keyword>
<dbReference type="InterPro" id="IPR009057">
    <property type="entry name" value="Homeodomain-like_sf"/>
</dbReference>
<dbReference type="InterPro" id="IPR044787">
    <property type="entry name" value="HHO5-like"/>
</dbReference>
<dbReference type="GeneID" id="107923141"/>
<dbReference type="RefSeq" id="XP_040952025.1">
    <property type="nucleotide sequence ID" value="XM_041096091.1"/>
</dbReference>
<evidence type="ECO:0000256" key="3">
    <source>
        <dbReference type="ARBA" id="ARBA00023163"/>
    </source>
</evidence>
<dbReference type="PANTHER" id="PTHR31003">
    <property type="entry name" value="MYB FAMILY TRANSCRIPTION FACTOR"/>
    <property type="match status" value="1"/>
</dbReference>
<feature type="compositionally biased region" description="Polar residues" evidence="5">
    <location>
        <begin position="208"/>
        <end position="217"/>
    </location>
</feature>
<evidence type="ECO:0000313" key="8">
    <source>
        <dbReference type="RefSeq" id="XP_040952026.1"/>
    </source>
</evidence>
<feature type="compositionally biased region" description="Gly residues" evidence="5">
    <location>
        <begin position="44"/>
        <end position="53"/>
    </location>
</feature>
<feature type="region of interest" description="Disordered" evidence="5">
    <location>
        <begin position="44"/>
        <end position="72"/>
    </location>
</feature>
<reference evidence="6" key="1">
    <citation type="journal article" date="2020" name="Nat. Genet.">
        <title>Genomic diversifications of five Gossypium allopolyploid species and their impact on cotton improvement.</title>
        <authorList>
            <person name="Chen Z.J."/>
            <person name="Sreedasyam A."/>
            <person name="Ando A."/>
            <person name="Song Q."/>
            <person name="De Santiago L.M."/>
            <person name="Hulse-Kemp A.M."/>
            <person name="Ding M."/>
            <person name="Ye W."/>
            <person name="Kirkbride R.C."/>
            <person name="Jenkins J."/>
            <person name="Plott C."/>
            <person name="Lovell J."/>
            <person name="Lin Y.M."/>
            <person name="Vaughn R."/>
            <person name="Liu B."/>
            <person name="Simpson S."/>
            <person name="Scheffler B.E."/>
            <person name="Wen L."/>
            <person name="Saski C.A."/>
            <person name="Grover C.E."/>
            <person name="Hu G."/>
            <person name="Conover J.L."/>
            <person name="Carlson J.W."/>
            <person name="Shu S."/>
            <person name="Boston L.B."/>
            <person name="Williams M."/>
            <person name="Peterson D.G."/>
            <person name="McGee K."/>
            <person name="Jones D.C."/>
            <person name="Wendel J.F."/>
            <person name="Stelly D.M."/>
            <person name="Grimwood J."/>
            <person name="Schmutz J."/>
        </authorList>
    </citation>
    <scope>NUCLEOTIDE SEQUENCE [LARGE SCALE GENOMIC DNA]</scope>
    <source>
        <strain evidence="6">cv. TM-1</strain>
    </source>
</reference>
<accession>A0ABM3ABN2</accession>
<feature type="compositionally biased region" description="Basic residues" evidence="5">
    <location>
        <begin position="56"/>
        <end position="67"/>
    </location>
</feature>
<comment type="subcellular location">
    <subcellularLocation>
        <location evidence="1">Nucleus</location>
    </subcellularLocation>
</comment>
<gene>
    <name evidence="7 8" type="primary">LOC107923141</name>
</gene>